<name>A0ABQ9WA44_SAGOE</name>
<comment type="similarity">
    <text evidence="1">Belongs to the peptidase M1 family.</text>
</comment>
<sequence length="328" mass="37312">MKAENFKTSEIVELFDIFAYSKGASMARMLSSFLNNHLFVSALKAIDDQSTVTLPATIKDIMDSWTQQSGFPVITLNVSTGIMKQEPFYLEKVKNQTLLTNKNNYIEIETALELTKYLAEEDEIIVWHTVLVNLVTKDLVSDVKNSDLYPLLKKYLLKRLNSIWNIYVTIIRENVLVLQDDYLALIPYPIKEVVLCYGIALGSDKEWDILLNIYTNTTKEEEKLQLIYAMSCSKDPWILNRYMEYAISASPFTSNETNIIEIVAASDVGWYVAKDFLVNNWQAVSESNMQAHRHHLHTEAYVGIEYIIDSGAGTSAPFSQAQNSSQEA</sequence>
<dbReference type="SUPFAM" id="SSF55486">
    <property type="entry name" value="Metalloproteases ('zincins'), catalytic domain"/>
    <property type="match status" value="1"/>
</dbReference>
<evidence type="ECO:0000313" key="3">
    <source>
        <dbReference type="EMBL" id="KAK2118206.1"/>
    </source>
</evidence>
<comment type="caution">
    <text evidence="3">The sequence shown here is derived from an EMBL/GenBank/DDBJ whole genome shotgun (WGS) entry which is preliminary data.</text>
</comment>
<evidence type="ECO:0000259" key="2">
    <source>
        <dbReference type="Pfam" id="PF11838"/>
    </source>
</evidence>
<evidence type="ECO:0000313" key="4">
    <source>
        <dbReference type="Proteomes" id="UP001266305"/>
    </source>
</evidence>
<protein>
    <recommendedName>
        <fullName evidence="2">ERAP1-like C-terminal domain-containing protein</fullName>
    </recommendedName>
</protein>
<dbReference type="Proteomes" id="UP001266305">
    <property type="component" value="Unassembled WGS sequence"/>
</dbReference>
<dbReference type="InterPro" id="IPR050344">
    <property type="entry name" value="Peptidase_M1_aminopeptidases"/>
</dbReference>
<dbReference type="Pfam" id="PF11838">
    <property type="entry name" value="ERAP1_C"/>
    <property type="match status" value="1"/>
</dbReference>
<evidence type="ECO:0000256" key="1">
    <source>
        <dbReference type="ARBA" id="ARBA00010136"/>
    </source>
</evidence>
<dbReference type="InterPro" id="IPR027268">
    <property type="entry name" value="Peptidase_M4/M1_CTD_sf"/>
</dbReference>
<feature type="domain" description="ERAP1-like C-terminal" evidence="2">
    <location>
        <begin position="183"/>
        <end position="286"/>
    </location>
</feature>
<dbReference type="Gene3D" id="1.10.390.10">
    <property type="entry name" value="Neutral Protease Domain 2"/>
    <property type="match status" value="1"/>
</dbReference>
<proteinExistence type="inferred from homology"/>
<dbReference type="Gene3D" id="1.25.50.20">
    <property type="match status" value="2"/>
</dbReference>
<gene>
    <name evidence="3" type="ORF">P7K49_005093</name>
</gene>
<dbReference type="PANTHER" id="PTHR11533:SF31">
    <property type="entry name" value="AMINOPEPTIDASE Q"/>
    <property type="match status" value="1"/>
</dbReference>
<dbReference type="EMBL" id="JASSZA010000002">
    <property type="protein sequence ID" value="KAK2118206.1"/>
    <property type="molecule type" value="Genomic_DNA"/>
</dbReference>
<dbReference type="PANTHER" id="PTHR11533">
    <property type="entry name" value="PROTEASE M1 ZINC METALLOPROTEASE"/>
    <property type="match status" value="1"/>
</dbReference>
<accession>A0ABQ9WA44</accession>
<organism evidence="3 4">
    <name type="scientific">Saguinus oedipus</name>
    <name type="common">Cotton-top tamarin</name>
    <name type="synonym">Oedipomidas oedipus</name>
    <dbReference type="NCBI Taxonomy" id="9490"/>
    <lineage>
        <taxon>Eukaryota</taxon>
        <taxon>Metazoa</taxon>
        <taxon>Chordata</taxon>
        <taxon>Craniata</taxon>
        <taxon>Vertebrata</taxon>
        <taxon>Euteleostomi</taxon>
        <taxon>Mammalia</taxon>
        <taxon>Eutheria</taxon>
        <taxon>Euarchontoglires</taxon>
        <taxon>Primates</taxon>
        <taxon>Haplorrhini</taxon>
        <taxon>Platyrrhini</taxon>
        <taxon>Cebidae</taxon>
        <taxon>Callitrichinae</taxon>
        <taxon>Saguinus</taxon>
    </lineage>
</organism>
<reference evidence="3 4" key="1">
    <citation type="submission" date="2023-05" db="EMBL/GenBank/DDBJ databases">
        <title>B98-5 Cell Line De Novo Hybrid Assembly: An Optical Mapping Approach.</title>
        <authorList>
            <person name="Kananen K."/>
            <person name="Auerbach J.A."/>
            <person name="Kautto E."/>
            <person name="Blachly J.S."/>
        </authorList>
    </citation>
    <scope>NUCLEOTIDE SEQUENCE [LARGE SCALE GENOMIC DNA]</scope>
    <source>
        <strain evidence="3">B95-8</strain>
        <tissue evidence="3">Cell line</tissue>
    </source>
</reference>
<keyword evidence="4" id="KW-1185">Reference proteome</keyword>
<dbReference type="InterPro" id="IPR024571">
    <property type="entry name" value="ERAP1-like_C_dom"/>
</dbReference>